<gene>
    <name evidence="2" type="ORF">NBR_LOCUS2670</name>
</gene>
<name>A0A0N4XJG7_NIPBR</name>
<reference evidence="4" key="1">
    <citation type="submission" date="2017-02" db="UniProtKB">
        <authorList>
            <consortium name="WormBaseParasite"/>
        </authorList>
    </citation>
    <scope>IDENTIFICATION</scope>
</reference>
<protein>
    <submittedName>
        <fullName evidence="2 4">Uncharacterized protein</fullName>
    </submittedName>
</protein>
<dbReference type="Proteomes" id="UP000271162">
    <property type="component" value="Unassembled WGS sequence"/>
</dbReference>
<evidence type="ECO:0000313" key="2">
    <source>
        <dbReference type="EMBL" id="VDL66259.1"/>
    </source>
</evidence>
<organism evidence="4">
    <name type="scientific">Nippostrongylus brasiliensis</name>
    <name type="common">Rat hookworm</name>
    <dbReference type="NCBI Taxonomy" id="27835"/>
    <lineage>
        <taxon>Eukaryota</taxon>
        <taxon>Metazoa</taxon>
        <taxon>Ecdysozoa</taxon>
        <taxon>Nematoda</taxon>
        <taxon>Chromadorea</taxon>
        <taxon>Rhabditida</taxon>
        <taxon>Rhabditina</taxon>
        <taxon>Rhabditomorpha</taxon>
        <taxon>Strongyloidea</taxon>
        <taxon>Heligmosomidae</taxon>
        <taxon>Nippostrongylus</taxon>
    </lineage>
</organism>
<feature type="region of interest" description="Disordered" evidence="1">
    <location>
        <begin position="70"/>
        <end position="89"/>
    </location>
</feature>
<dbReference type="EMBL" id="UYSL01003258">
    <property type="protein sequence ID" value="VDL66259.1"/>
    <property type="molecule type" value="Genomic_DNA"/>
</dbReference>
<proteinExistence type="predicted"/>
<evidence type="ECO:0000313" key="3">
    <source>
        <dbReference type="Proteomes" id="UP000271162"/>
    </source>
</evidence>
<dbReference type="AlphaFoldDB" id="A0A0N4XJG7"/>
<evidence type="ECO:0000256" key="1">
    <source>
        <dbReference type="SAM" id="MobiDB-lite"/>
    </source>
</evidence>
<feature type="region of interest" description="Disordered" evidence="1">
    <location>
        <begin position="32"/>
        <end position="63"/>
    </location>
</feature>
<feature type="compositionally biased region" description="Basic and acidic residues" evidence="1">
    <location>
        <begin position="46"/>
        <end position="62"/>
    </location>
</feature>
<keyword evidence="3" id="KW-1185">Reference proteome</keyword>
<reference evidence="2 3" key="2">
    <citation type="submission" date="2018-11" db="EMBL/GenBank/DDBJ databases">
        <authorList>
            <consortium name="Pathogen Informatics"/>
        </authorList>
    </citation>
    <scope>NUCLEOTIDE SEQUENCE [LARGE SCALE GENOMIC DNA]</scope>
</reference>
<accession>A0A0N4XJG7</accession>
<dbReference type="WBParaSite" id="NBR_0000266901-mRNA-1">
    <property type="protein sequence ID" value="NBR_0000266901-mRNA-1"/>
    <property type="gene ID" value="NBR_0000266901"/>
</dbReference>
<sequence length="144" mass="16122">MGQWGPADGWPGKGKPGCPRIIARIRIEFNRRTIGDESIASQPRSEIGDTRPPERERLRDRPPMSLRAGRRLPAIAGTAPTSCPSRDLRSSHIRMIPDESLQEKNVRVSANLSVQNAEQPINPNGCMADVLRPLNPFRQQQIHF</sequence>
<evidence type="ECO:0000313" key="4">
    <source>
        <dbReference type="WBParaSite" id="NBR_0000266901-mRNA-1"/>
    </source>
</evidence>